<keyword evidence="2" id="KW-1185">Reference proteome</keyword>
<dbReference type="Gene3D" id="3.40.50.1820">
    <property type="entry name" value="alpha/beta hydrolase"/>
    <property type="match status" value="1"/>
</dbReference>
<protein>
    <recommendedName>
        <fullName evidence="3">Alpha/beta hydrolase family protein</fullName>
    </recommendedName>
</protein>
<gene>
    <name evidence="1" type="ORF">SAMN05192549_101137</name>
</gene>
<dbReference type="AlphaFoldDB" id="A0A1M7HD54"/>
<sequence length="210" mass="22905">MARQILFIDGVGGKRYMRGALVRYFERHGYTVHCFDYLASRQSLDAIKQNLMHALSQAAQRGEYSVIGYSFGGVLLRMLWNEISSAAIQPSKVVLLASPIGAMRLGARLRDWRIYRLLCGECGQFAADRAQMATLTMPTVPTACVYGTWPWLGALGILFGFGFAHDGMVAAQEAAPPAPWPAIAVSASHAFIPSNPMALDAIGNWLTATH</sequence>
<reference evidence="2" key="1">
    <citation type="submission" date="2016-11" db="EMBL/GenBank/DDBJ databases">
        <authorList>
            <person name="Varghese N."/>
            <person name="Submissions S."/>
        </authorList>
    </citation>
    <scope>NUCLEOTIDE SEQUENCE [LARGE SCALE GENOMIC DNA]</scope>
    <source>
        <strain evidence="2">Sac-22</strain>
    </source>
</reference>
<name>A0A1M7HD54_9BURK</name>
<accession>A0A1M7HD54</accession>
<dbReference type="Proteomes" id="UP000184339">
    <property type="component" value="Unassembled WGS sequence"/>
</dbReference>
<dbReference type="PANTHER" id="PTHR37946">
    <property type="entry name" value="SLL1969 PROTEIN"/>
    <property type="match status" value="1"/>
</dbReference>
<dbReference type="PANTHER" id="PTHR37946:SF1">
    <property type="entry name" value="SLL1969 PROTEIN"/>
    <property type="match status" value="1"/>
</dbReference>
<evidence type="ECO:0000313" key="2">
    <source>
        <dbReference type="Proteomes" id="UP000184339"/>
    </source>
</evidence>
<dbReference type="RefSeq" id="WP_072780551.1">
    <property type="nucleotide sequence ID" value="NZ_FRCX01000001.1"/>
</dbReference>
<dbReference type="EMBL" id="FRCX01000001">
    <property type="protein sequence ID" value="SHM26329.1"/>
    <property type="molecule type" value="Genomic_DNA"/>
</dbReference>
<dbReference type="OrthoDB" id="556502at2"/>
<organism evidence="1 2">
    <name type="scientific">Duganella sacchari</name>
    <dbReference type="NCBI Taxonomy" id="551987"/>
    <lineage>
        <taxon>Bacteria</taxon>
        <taxon>Pseudomonadati</taxon>
        <taxon>Pseudomonadota</taxon>
        <taxon>Betaproteobacteria</taxon>
        <taxon>Burkholderiales</taxon>
        <taxon>Oxalobacteraceae</taxon>
        <taxon>Telluria group</taxon>
        <taxon>Duganella</taxon>
    </lineage>
</organism>
<proteinExistence type="predicted"/>
<evidence type="ECO:0000313" key="1">
    <source>
        <dbReference type="EMBL" id="SHM26329.1"/>
    </source>
</evidence>
<dbReference type="STRING" id="551987.SAMN05192549_101137"/>
<dbReference type="InterPro" id="IPR029058">
    <property type="entry name" value="AB_hydrolase_fold"/>
</dbReference>
<dbReference type="SUPFAM" id="SSF53474">
    <property type="entry name" value="alpha/beta-Hydrolases"/>
    <property type="match status" value="1"/>
</dbReference>
<evidence type="ECO:0008006" key="3">
    <source>
        <dbReference type="Google" id="ProtNLM"/>
    </source>
</evidence>